<evidence type="ECO:0000313" key="2">
    <source>
        <dbReference type="EMBL" id="MFC5811617.1"/>
    </source>
</evidence>
<dbReference type="Proteomes" id="UP001596112">
    <property type="component" value="Unassembled WGS sequence"/>
</dbReference>
<name>A0ABW1BEJ3_9ACTN</name>
<sequence>MIETFADAVACAEEALRDPGGMGFAHVPTLVAFTESLTAADERLHHSYDAVRLGRLLLELGLRNEAQFLFRLLAVFREQPWSATPGATVPARWLNSLAALGVSLGLLEETHAVLSAAHAAVRGTLGEMAGTMATRSAVAMGRGDHESAREYLAAAHRLLRTATPDEYPGVQELLASVELRLERGDSGEAHARVRRDALADSVEALLVWENARGPRAFLAVADLALAQIEAAVETSDGPRLENALSAMEVASQRISALLGADHPTALGVQADLAAAQIEEARTVGSSARLERAVRSLERVQGRLEARLGPAHPRSVAALTNLVTAQVDVLRATGERTEASRVAERLEERAADMDELLGESHPATRVVRASSAACRKISREDGSGGAGRGDTLLLTRVEREQAWPGGRYRSYRDAVRDMQDHADMRRGDHDVLEPFVGDVIQGGPVSFTMSVGEGQPATGLRIAQADPLSLGVRPAPLLGEADRLPPYVRRDRDAELRRRMRGVADRGGLIVVRGEPLAGKSRTAWEAVARTFPADTRVYAPAPGDDLRQPLRLRGPGRQLVWLDDLRSILEEQDGSAELLLRLVGSHVPVVGTMTDEAYVAMCSGGGAVARLLQGAVGVRLARGWTPAELERGERQSDPRLKDALMWRWTTGVADFLALGPVLWSELHGVELTHPRGRALVFAAIDVALCGVDEAVPLEALVNLADEYDQGPVGNRMESVAAALVWAREPRLGGASGLLLPGETKGTWRAAGPLVAQTARTRTTSGVPGPVWWRVLNGVGRGEIPGREAVIGRALAEFPPRADTGDVEAMYILAEIAEIFGEGEAGRWYQRAVAASRSETASPSFGRLLAGRAAEPEAIRYLEMAAAAGRSPAASELGRLLLDHARHWLRAAAKKGDAEAQEIVKKLWPEP</sequence>
<proteinExistence type="predicted"/>
<accession>A0ABW1BEJ3</accession>
<keyword evidence="1" id="KW-0175">Coiled coil</keyword>
<gene>
    <name evidence="2" type="ORF">ACFQGO_29635</name>
</gene>
<dbReference type="EMBL" id="JBHSNZ010000026">
    <property type="protein sequence ID" value="MFC5811617.1"/>
    <property type="molecule type" value="Genomic_DNA"/>
</dbReference>
<feature type="coiled-coil region" evidence="1">
    <location>
        <begin position="286"/>
        <end position="355"/>
    </location>
</feature>
<dbReference type="RefSeq" id="WP_272172828.1">
    <property type="nucleotide sequence ID" value="NZ_JAQOSL010000067.1"/>
</dbReference>
<evidence type="ECO:0000313" key="3">
    <source>
        <dbReference type="Proteomes" id="UP001596112"/>
    </source>
</evidence>
<evidence type="ECO:0008006" key="4">
    <source>
        <dbReference type="Google" id="ProtNLM"/>
    </source>
</evidence>
<dbReference type="Gene3D" id="1.25.40.10">
    <property type="entry name" value="Tetratricopeptide repeat domain"/>
    <property type="match status" value="2"/>
</dbReference>
<dbReference type="InterPro" id="IPR011990">
    <property type="entry name" value="TPR-like_helical_dom_sf"/>
</dbReference>
<organism evidence="2 3">
    <name type="scientific">Streptomyces heilongjiangensis</name>
    <dbReference type="NCBI Taxonomy" id="945052"/>
    <lineage>
        <taxon>Bacteria</taxon>
        <taxon>Bacillati</taxon>
        <taxon>Actinomycetota</taxon>
        <taxon>Actinomycetes</taxon>
        <taxon>Kitasatosporales</taxon>
        <taxon>Streptomycetaceae</taxon>
        <taxon>Streptomyces</taxon>
    </lineage>
</organism>
<protein>
    <recommendedName>
        <fullName evidence="4">Tetratricopeptide repeat protein</fullName>
    </recommendedName>
</protein>
<evidence type="ECO:0000256" key="1">
    <source>
        <dbReference type="SAM" id="Coils"/>
    </source>
</evidence>
<keyword evidence="3" id="KW-1185">Reference proteome</keyword>
<reference evidence="3" key="1">
    <citation type="journal article" date="2019" name="Int. J. Syst. Evol. Microbiol.">
        <title>The Global Catalogue of Microorganisms (GCM) 10K type strain sequencing project: providing services to taxonomists for standard genome sequencing and annotation.</title>
        <authorList>
            <consortium name="The Broad Institute Genomics Platform"/>
            <consortium name="The Broad Institute Genome Sequencing Center for Infectious Disease"/>
            <person name="Wu L."/>
            <person name="Ma J."/>
        </authorList>
    </citation>
    <scope>NUCLEOTIDE SEQUENCE [LARGE SCALE GENOMIC DNA]</scope>
    <source>
        <strain evidence="3">JCM 9918</strain>
    </source>
</reference>
<comment type="caution">
    <text evidence="2">The sequence shown here is derived from an EMBL/GenBank/DDBJ whole genome shotgun (WGS) entry which is preliminary data.</text>
</comment>
<dbReference type="SUPFAM" id="SSF81901">
    <property type="entry name" value="HCP-like"/>
    <property type="match status" value="1"/>
</dbReference>